<dbReference type="Proteomes" id="UP000391834">
    <property type="component" value="Unassembled WGS sequence"/>
</dbReference>
<feature type="domain" description="NAD-dependent epimerase/dehydratase" evidence="2">
    <location>
        <begin position="31"/>
        <end position="305"/>
    </location>
</feature>
<evidence type="ECO:0000313" key="3">
    <source>
        <dbReference type="EMBL" id="GET33967.1"/>
    </source>
</evidence>
<organism evidence="3 4">
    <name type="scientific">Prolixibacter bellariivorans</name>
    <dbReference type="NCBI Taxonomy" id="314319"/>
    <lineage>
        <taxon>Bacteria</taxon>
        <taxon>Pseudomonadati</taxon>
        <taxon>Bacteroidota</taxon>
        <taxon>Bacteroidia</taxon>
        <taxon>Marinilabiliales</taxon>
        <taxon>Prolixibacteraceae</taxon>
        <taxon>Prolixibacter</taxon>
    </lineage>
</organism>
<sequence>MMFSSCQKDDEDYSAKQQLTSINIQSYYMKILITGSAGFIGFHLVQKLLKDKNQVVGLDNINDYYDVSLKYARLAETGIYSDNEHDHSGGKNRTYQEIPFGKLLTSVTHPEYRFIRLNLEDKNKLNQLFEQEQFDCVVNLAAQAGVRYSIENPEAYIQSNIVGFFNILEACRHNPVKHLVYASSSSVYGANAKIPFSEVDQVDHPVSLYASTKKSNELMAHTYSHLYQIPTTGLRFFTVYGPWGRPDMAPMLFTKAISNDEPIKVFNNGKMERDFTYIDDIVEGIKRTLTTSTTTDHPAAVYNIGNGAPVSLLQFISTIEEAIGQKANKIMHPMQPGDVPRTWADTLSLEKAIDYKPCVKLPEGIQQFATWYQRFYN</sequence>
<dbReference type="PRINTS" id="PR01713">
    <property type="entry name" value="NUCEPIMERASE"/>
</dbReference>
<reference evidence="3 4" key="1">
    <citation type="submission" date="2019-10" db="EMBL/GenBank/DDBJ databases">
        <title>Prolixibacter strains distinguished by the presence of nitrate reductase genes were adept at nitrate-dependent anaerobic corrosion of metallic iron and carbon steel.</title>
        <authorList>
            <person name="Iino T."/>
            <person name="Shono N."/>
            <person name="Ito K."/>
            <person name="Nakamura R."/>
            <person name="Sueoka K."/>
            <person name="Harayama S."/>
            <person name="Ohkuma M."/>
        </authorList>
    </citation>
    <scope>NUCLEOTIDE SEQUENCE [LARGE SCALE GENOMIC DNA]</scope>
    <source>
        <strain evidence="3 4">JCM 13498</strain>
    </source>
</reference>
<protein>
    <recommendedName>
        <fullName evidence="2">NAD-dependent epimerase/dehydratase domain-containing protein</fullName>
    </recommendedName>
</protein>
<keyword evidence="4" id="KW-1185">Reference proteome</keyword>
<dbReference type="InterPro" id="IPR036291">
    <property type="entry name" value="NAD(P)-bd_dom_sf"/>
</dbReference>
<proteinExistence type="predicted"/>
<dbReference type="Gene3D" id="3.90.25.10">
    <property type="entry name" value="UDP-galactose 4-epimerase, domain 1"/>
    <property type="match status" value="1"/>
</dbReference>
<evidence type="ECO:0000256" key="1">
    <source>
        <dbReference type="ARBA" id="ARBA00023027"/>
    </source>
</evidence>
<dbReference type="SUPFAM" id="SSF51735">
    <property type="entry name" value="NAD(P)-binding Rossmann-fold domains"/>
    <property type="match status" value="1"/>
</dbReference>
<dbReference type="Gene3D" id="3.40.50.720">
    <property type="entry name" value="NAD(P)-binding Rossmann-like Domain"/>
    <property type="match status" value="1"/>
</dbReference>
<name>A0A5M4B2S9_9BACT</name>
<gene>
    <name evidence="3" type="ORF">PbJCM13498_28300</name>
</gene>
<evidence type="ECO:0000313" key="4">
    <source>
        <dbReference type="Proteomes" id="UP000391834"/>
    </source>
</evidence>
<accession>A0A5M4B2S9</accession>
<dbReference type="PANTHER" id="PTHR43574">
    <property type="entry name" value="EPIMERASE-RELATED"/>
    <property type="match status" value="1"/>
</dbReference>
<dbReference type="InterPro" id="IPR001509">
    <property type="entry name" value="Epimerase_deHydtase"/>
</dbReference>
<dbReference type="Pfam" id="PF01370">
    <property type="entry name" value="Epimerase"/>
    <property type="match status" value="1"/>
</dbReference>
<dbReference type="EMBL" id="BLAX01000001">
    <property type="protein sequence ID" value="GET33967.1"/>
    <property type="molecule type" value="Genomic_DNA"/>
</dbReference>
<dbReference type="AlphaFoldDB" id="A0A5M4B2S9"/>
<keyword evidence="1" id="KW-0520">NAD</keyword>
<comment type="caution">
    <text evidence="3">The sequence shown here is derived from an EMBL/GenBank/DDBJ whole genome shotgun (WGS) entry which is preliminary data.</text>
</comment>
<evidence type="ECO:0000259" key="2">
    <source>
        <dbReference type="Pfam" id="PF01370"/>
    </source>
</evidence>